<reference evidence="2" key="1">
    <citation type="journal article" date="2020" name="Stud. Mycol.">
        <title>101 Dothideomycetes genomes: a test case for predicting lifestyles and emergence of pathogens.</title>
        <authorList>
            <person name="Haridas S."/>
            <person name="Albert R."/>
            <person name="Binder M."/>
            <person name="Bloem J."/>
            <person name="Labutti K."/>
            <person name="Salamov A."/>
            <person name="Andreopoulos B."/>
            <person name="Baker S."/>
            <person name="Barry K."/>
            <person name="Bills G."/>
            <person name="Bluhm B."/>
            <person name="Cannon C."/>
            <person name="Castanera R."/>
            <person name="Culley D."/>
            <person name="Daum C."/>
            <person name="Ezra D."/>
            <person name="Gonzalez J."/>
            <person name="Henrissat B."/>
            <person name="Kuo A."/>
            <person name="Liang C."/>
            <person name="Lipzen A."/>
            <person name="Lutzoni F."/>
            <person name="Magnuson J."/>
            <person name="Mondo S."/>
            <person name="Nolan M."/>
            <person name="Ohm R."/>
            <person name="Pangilinan J."/>
            <person name="Park H.-J."/>
            <person name="Ramirez L."/>
            <person name="Alfaro M."/>
            <person name="Sun H."/>
            <person name="Tritt A."/>
            <person name="Yoshinaga Y."/>
            <person name="Zwiers L.-H."/>
            <person name="Turgeon B."/>
            <person name="Goodwin S."/>
            <person name="Spatafora J."/>
            <person name="Crous P."/>
            <person name="Grigoriev I."/>
        </authorList>
    </citation>
    <scope>NUCLEOTIDE SEQUENCE</scope>
    <source>
        <strain evidence="2">ATCC 16933</strain>
    </source>
</reference>
<dbReference type="AlphaFoldDB" id="A0A6A6PAV6"/>
<gene>
    <name evidence="2" type="ORF">BDY21DRAFT_137630</name>
</gene>
<name>A0A6A6PAV6_9PEZI</name>
<protein>
    <submittedName>
        <fullName evidence="2">Uncharacterized protein</fullName>
    </submittedName>
</protein>
<evidence type="ECO:0000313" key="2">
    <source>
        <dbReference type="EMBL" id="KAF2461038.1"/>
    </source>
</evidence>
<dbReference type="Proteomes" id="UP000799766">
    <property type="component" value="Unassembled WGS sequence"/>
</dbReference>
<evidence type="ECO:0000313" key="3">
    <source>
        <dbReference type="Proteomes" id="UP000799766"/>
    </source>
</evidence>
<keyword evidence="3" id="KW-1185">Reference proteome</keyword>
<organism evidence="2 3">
    <name type="scientific">Lineolata rhizophorae</name>
    <dbReference type="NCBI Taxonomy" id="578093"/>
    <lineage>
        <taxon>Eukaryota</taxon>
        <taxon>Fungi</taxon>
        <taxon>Dikarya</taxon>
        <taxon>Ascomycota</taxon>
        <taxon>Pezizomycotina</taxon>
        <taxon>Dothideomycetes</taxon>
        <taxon>Dothideomycetes incertae sedis</taxon>
        <taxon>Lineolatales</taxon>
        <taxon>Lineolataceae</taxon>
        <taxon>Lineolata</taxon>
    </lineage>
</organism>
<feature type="region of interest" description="Disordered" evidence="1">
    <location>
        <begin position="42"/>
        <end position="67"/>
    </location>
</feature>
<proteinExistence type="predicted"/>
<evidence type="ECO:0000256" key="1">
    <source>
        <dbReference type="SAM" id="MobiDB-lite"/>
    </source>
</evidence>
<sequence>MENGWRGLAPRLNGNNVQIQQFNIRRRWRWWASAVGKALGVRTGGGDGGGRRLAPTGPREGWEPATEGANGAARSWRCHGRLYSTSPSSLSPRPLLRLLFFPFLAPRLPPPPSFGLFFSQVPNPTAPSVRCPACLPTALPSFPVRCGPSPRCRLGRRVPSPSPADKHPTGWFQLAWRLSKARSPAGCAHPCARARISASNLQSAPPSYSDNQASVPLFCRLPSPFQKLFLSRVHALPLNLPTESLPQVRVIVGIHQGRVCQTIRAARLRTVEGIRQSSAEVPLHRRCHRASRAFLQAQHKRLYLRCH</sequence>
<dbReference type="EMBL" id="MU001672">
    <property type="protein sequence ID" value="KAF2461038.1"/>
    <property type="molecule type" value="Genomic_DNA"/>
</dbReference>
<accession>A0A6A6PAV6</accession>